<dbReference type="EMBL" id="LAVV01009005">
    <property type="protein sequence ID" value="KNZ51443.1"/>
    <property type="molecule type" value="Genomic_DNA"/>
</dbReference>
<reference evidence="1 2" key="1">
    <citation type="submission" date="2015-08" db="EMBL/GenBank/DDBJ databases">
        <title>Next Generation Sequencing and Analysis of the Genome of Puccinia sorghi L Schw, the Causal Agent of Maize Common Rust.</title>
        <authorList>
            <person name="Rochi L."/>
            <person name="Burguener G."/>
            <person name="Darino M."/>
            <person name="Turjanski A."/>
            <person name="Kreff E."/>
            <person name="Dieguez M.J."/>
            <person name="Sacco F."/>
        </authorList>
    </citation>
    <scope>NUCLEOTIDE SEQUENCE [LARGE SCALE GENOMIC DNA]</scope>
    <source>
        <strain evidence="1 2">RO10H11247</strain>
    </source>
</reference>
<evidence type="ECO:0000313" key="1">
    <source>
        <dbReference type="EMBL" id="KNZ51443.1"/>
    </source>
</evidence>
<evidence type="ECO:0000313" key="2">
    <source>
        <dbReference type="Proteomes" id="UP000037035"/>
    </source>
</evidence>
<dbReference type="InterPro" id="IPR043132">
    <property type="entry name" value="BCAT-like_C"/>
</dbReference>
<dbReference type="InterPro" id="IPR001544">
    <property type="entry name" value="Aminotrans_IV"/>
</dbReference>
<accession>A0A0L6USC7</accession>
<protein>
    <submittedName>
        <fullName evidence="1">Uncharacterized protein</fullName>
    </submittedName>
</protein>
<proteinExistence type="predicted"/>
<gene>
    <name evidence="1" type="ORF">VP01_3953g4</name>
</gene>
<keyword evidence="2" id="KW-1185">Reference proteome</keyword>
<organism evidence="1 2">
    <name type="scientific">Puccinia sorghi</name>
    <dbReference type="NCBI Taxonomy" id="27349"/>
    <lineage>
        <taxon>Eukaryota</taxon>
        <taxon>Fungi</taxon>
        <taxon>Dikarya</taxon>
        <taxon>Basidiomycota</taxon>
        <taxon>Pucciniomycotina</taxon>
        <taxon>Pucciniomycetes</taxon>
        <taxon>Pucciniales</taxon>
        <taxon>Pucciniaceae</taxon>
        <taxon>Puccinia</taxon>
    </lineage>
</organism>
<dbReference type="Proteomes" id="UP000037035">
    <property type="component" value="Unassembled WGS sequence"/>
</dbReference>
<dbReference type="STRING" id="27349.A0A0L6USC7"/>
<dbReference type="SUPFAM" id="SSF56752">
    <property type="entry name" value="D-aminoacid aminotransferase-like PLP-dependent enzymes"/>
    <property type="match status" value="1"/>
</dbReference>
<dbReference type="AlphaFoldDB" id="A0A0L6USC7"/>
<dbReference type="VEuPathDB" id="FungiDB:VP01_3953g4"/>
<dbReference type="GO" id="GO:0003824">
    <property type="term" value="F:catalytic activity"/>
    <property type="evidence" value="ECO:0007669"/>
    <property type="project" value="InterPro"/>
</dbReference>
<comment type="caution">
    <text evidence="1">The sequence shown here is derived from an EMBL/GenBank/DDBJ whole genome shotgun (WGS) entry which is preliminary data.</text>
</comment>
<dbReference type="OrthoDB" id="64220at2759"/>
<dbReference type="InterPro" id="IPR036038">
    <property type="entry name" value="Aminotransferase-like"/>
</dbReference>
<name>A0A0L6USC7_9BASI</name>
<sequence>MCHQAISQAKPTSWCAQESPINPALILNTLITKINSLREQSSNKKSLRARLTIGPSHTISFTTSPMPSLPTITILISLDNQPTSYHQDPFLLTKTTQRNYYDDTRTRHGATYTPNTGDIFDVLMFNESRQVTETTISNVAIRRKQSLGSTTTTDNPWITPHLSCGLLNGVHRQFLIGKGKIMEGVIKIDDLITEGLETWEVMCFNEVRHTYHAQLINLNQAVQTLEFFKAS</sequence>
<dbReference type="Gene3D" id="3.20.10.10">
    <property type="entry name" value="D-amino Acid Aminotransferase, subunit A, domain 2"/>
    <property type="match status" value="1"/>
</dbReference>
<dbReference type="Pfam" id="PF01063">
    <property type="entry name" value="Aminotran_4"/>
    <property type="match status" value="1"/>
</dbReference>